<protein>
    <submittedName>
        <fullName evidence="1">Uncharacterized protein</fullName>
    </submittedName>
</protein>
<gene>
    <name evidence="1" type="ORF">NE619_07525</name>
</gene>
<sequence length="62" mass="7121">LSGLSQRLSLPRLPQSRAQAITTARFFQKVTRFSRILRPPNRPIAQTFIFYGFNSPQTHSFA</sequence>
<organism evidence="1 2">
    <name type="scientific">Anaerovorax odorimutans</name>
    <dbReference type="NCBI Taxonomy" id="109327"/>
    <lineage>
        <taxon>Bacteria</taxon>
        <taxon>Bacillati</taxon>
        <taxon>Bacillota</taxon>
        <taxon>Clostridia</taxon>
        <taxon>Peptostreptococcales</taxon>
        <taxon>Anaerovoracaceae</taxon>
        <taxon>Anaerovorax</taxon>
    </lineage>
</organism>
<proteinExistence type="predicted"/>
<accession>A0ABT1RN12</accession>
<evidence type="ECO:0000313" key="1">
    <source>
        <dbReference type="EMBL" id="MCQ4636575.1"/>
    </source>
</evidence>
<dbReference type="Proteomes" id="UP001524502">
    <property type="component" value="Unassembled WGS sequence"/>
</dbReference>
<reference evidence="1 2" key="1">
    <citation type="submission" date="2022-06" db="EMBL/GenBank/DDBJ databases">
        <title>Isolation of gut microbiota from human fecal samples.</title>
        <authorList>
            <person name="Pamer E.G."/>
            <person name="Barat B."/>
            <person name="Waligurski E."/>
            <person name="Medina S."/>
            <person name="Paddock L."/>
            <person name="Mostad J."/>
        </authorList>
    </citation>
    <scope>NUCLEOTIDE SEQUENCE [LARGE SCALE GENOMIC DNA]</scope>
    <source>
        <strain evidence="1 2">SL.3.17</strain>
    </source>
</reference>
<feature type="non-terminal residue" evidence="1">
    <location>
        <position position="1"/>
    </location>
</feature>
<evidence type="ECO:0000313" key="2">
    <source>
        <dbReference type="Proteomes" id="UP001524502"/>
    </source>
</evidence>
<keyword evidence="2" id="KW-1185">Reference proteome</keyword>
<dbReference type="RefSeq" id="WP_256131772.1">
    <property type="nucleotide sequence ID" value="NZ_JANFXK010000007.1"/>
</dbReference>
<name>A0ABT1RN12_9FIRM</name>
<dbReference type="EMBL" id="JANFXK010000007">
    <property type="protein sequence ID" value="MCQ4636575.1"/>
    <property type="molecule type" value="Genomic_DNA"/>
</dbReference>
<comment type="caution">
    <text evidence="1">The sequence shown here is derived from an EMBL/GenBank/DDBJ whole genome shotgun (WGS) entry which is preliminary data.</text>
</comment>